<dbReference type="EMBL" id="JACJVO010000008">
    <property type="protein sequence ID" value="MBB6730619.1"/>
    <property type="molecule type" value="Genomic_DNA"/>
</dbReference>
<protein>
    <submittedName>
        <fullName evidence="2">Uncharacterized protein</fullName>
    </submittedName>
</protein>
<feature type="compositionally biased region" description="Basic and acidic residues" evidence="1">
    <location>
        <begin position="34"/>
        <end position="61"/>
    </location>
</feature>
<evidence type="ECO:0000256" key="1">
    <source>
        <dbReference type="SAM" id="MobiDB-lite"/>
    </source>
</evidence>
<feature type="region of interest" description="Disordered" evidence="1">
    <location>
        <begin position="1"/>
        <end position="61"/>
    </location>
</feature>
<dbReference type="Proteomes" id="UP000564644">
    <property type="component" value="Unassembled WGS sequence"/>
</dbReference>
<sequence>MSSSRNHQEAHGIGQIEEQLNRQADAAGNIQGKSKIDRDIADAANREAHTSLDEVIVRNEE</sequence>
<reference evidence="2 3" key="1">
    <citation type="submission" date="2020-08" db="EMBL/GenBank/DDBJ databases">
        <title>Cohnella phylogeny.</title>
        <authorList>
            <person name="Dunlap C."/>
        </authorList>
    </citation>
    <scope>NUCLEOTIDE SEQUENCE [LARGE SCALE GENOMIC DNA]</scope>
    <source>
        <strain evidence="2 3">CBP 2801</strain>
    </source>
</reference>
<gene>
    <name evidence="2" type="ORF">H7C18_06855</name>
</gene>
<comment type="caution">
    <text evidence="2">The sequence shown here is derived from an EMBL/GenBank/DDBJ whole genome shotgun (WGS) entry which is preliminary data.</text>
</comment>
<name>A0A7X0SKR5_9BACL</name>
<feature type="compositionally biased region" description="Basic and acidic residues" evidence="1">
    <location>
        <begin position="1"/>
        <end position="10"/>
    </location>
</feature>
<proteinExistence type="predicted"/>
<dbReference type="AlphaFoldDB" id="A0A7X0SKR5"/>
<accession>A0A7X0SKR5</accession>
<organism evidence="2 3">
    <name type="scientific">Cohnella zeiphila</name>
    <dbReference type="NCBI Taxonomy" id="2761120"/>
    <lineage>
        <taxon>Bacteria</taxon>
        <taxon>Bacillati</taxon>
        <taxon>Bacillota</taxon>
        <taxon>Bacilli</taxon>
        <taxon>Bacillales</taxon>
        <taxon>Paenibacillaceae</taxon>
        <taxon>Cohnella</taxon>
    </lineage>
</organism>
<dbReference type="RefSeq" id="WP_185128287.1">
    <property type="nucleotide sequence ID" value="NZ_JACJVO010000008.1"/>
</dbReference>
<evidence type="ECO:0000313" key="3">
    <source>
        <dbReference type="Proteomes" id="UP000564644"/>
    </source>
</evidence>
<evidence type="ECO:0000313" key="2">
    <source>
        <dbReference type="EMBL" id="MBB6730619.1"/>
    </source>
</evidence>
<keyword evidence="3" id="KW-1185">Reference proteome</keyword>